<evidence type="ECO:0000256" key="1">
    <source>
        <dbReference type="ARBA" id="ARBA00004123"/>
    </source>
</evidence>
<feature type="compositionally biased region" description="Acidic residues" evidence="9">
    <location>
        <begin position="95"/>
        <end position="121"/>
    </location>
</feature>
<evidence type="ECO:0000256" key="2">
    <source>
        <dbReference type="ARBA" id="ARBA00022723"/>
    </source>
</evidence>
<feature type="domain" description="ZAD" evidence="11">
    <location>
        <begin position="182"/>
        <end position="258"/>
    </location>
</feature>
<comment type="subcellular location">
    <subcellularLocation>
        <location evidence="1">Nucleus</location>
    </subcellularLocation>
</comment>
<keyword evidence="2 8" id="KW-0479">Metal-binding</keyword>
<feature type="compositionally biased region" description="Acidic residues" evidence="9">
    <location>
        <begin position="46"/>
        <end position="63"/>
    </location>
</feature>
<feature type="compositionally biased region" description="Basic and acidic residues" evidence="9">
    <location>
        <begin position="64"/>
        <end position="94"/>
    </location>
</feature>
<feature type="domain" description="C2H2-type" evidence="10">
    <location>
        <begin position="863"/>
        <end position="890"/>
    </location>
</feature>
<accession>A0A8D9ADV1</accession>
<name>A0A8D9ADV1_9HEMI</name>
<dbReference type="GO" id="GO:0005634">
    <property type="term" value="C:nucleus"/>
    <property type="evidence" value="ECO:0007669"/>
    <property type="project" value="UniProtKB-SubCell"/>
</dbReference>
<dbReference type="PROSITE" id="PS51915">
    <property type="entry name" value="ZAD"/>
    <property type="match status" value="1"/>
</dbReference>
<evidence type="ECO:0000256" key="6">
    <source>
        <dbReference type="ARBA" id="ARBA00023242"/>
    </source>
</evidence>
<evidence type="ECO:0000259" key="11">
    <source>
        <dbReference type="PROSITE" id="PS51915"/>
    </source>
</evidence>
<dbReference type="SMART" id="SM00868">
    <property type="entry name" value="zf-AD"/>
    <property type="match status" value="1"/>
</dbReference>
<evidence type="ECO:0000256" key="3">
    <source>
        <dbReference type="ARBA" id="ARBA00022737"/>
    </source>
</evidence>
<dbReference type="InterPro" id="IPR050888">
    <property type="entry name" value="ZnF_C2H2-type_TF"/>
</dbReference>
<sequence>MDSHTPCDVHQEMITVKEEIGTDEEYDGEANMIVVEEINMSGDTEERNETEEEEGRNEIEEDEEGRHEIEEEERHETEEEEEGRNGIEEEGRNETEDEENTIVEDEERNETEVRQEEEEEHYMDPKVNVDINAESGQERVDLFQQPFVMDYLHKYINTKDTEVNNESLQIENEYETFVNSRCVCRLCTKSDQKIFMRLFFNDQRMTPIANKIAYLMGTDKVELDLLPQQICLGCSELVDSSYSALMRFTESYEILSDIVAEFKEKTHVFYKKKDKKIGICLNVSDKGYQFSPKIQSVSNTPESNTRVTRQTIASPSRVKCYLCMKSFASGDLQSHVTEAHGCKIEYKCVKCSIAFPTFADLTNHMNKSDTCSSKENEAPSNIKLEYESENENDNEEEIAHYEVNIVKQLLAEDDSLLAGNRKKKIVSDQYQEMLKEGKVECRSCNYCKRLFKSTASEELIKSHILVHLFSSAGENGEAKDIIDINTLDLTEHIGSTCCYVCTFCKMPKLSPEALREHLSQFCSTFANMYSLKIRDRRRHGKTRGKPHHCKICADAKPYKNKEYKAHMLENHPELIMQCMHCPSFFFERSVIQFHIMTKHVQQTDTRDEAKKPKKRKKGSILCEFCSRECQSKVGYRLHVLKTHLNGNKGNNRTLRERRDMSEYAVMHCHICDKIFRFKEGKPALEFHIKRHDYPNNKIQCCNREYINYAKYRKHIASHSKTWPCKVCSMKCESMVLLQDHVTECHTQCKECGYVAKNYQDHTKHTQQAHGQDVVCVVCNLMFNTRKELMIHKRQFHWEEVAGENGKQDLPEPVLCCGRTFIKKENLKRHTAKHQDTICKTCGDMLKSKLALLSHNATHHRQGVECGFCHKTFTNADSLKYHMLRHTQGRQFNCACGLSFYTEADMHKHQRTRKTPCLGKLVEDQTVDTVIVNPDEVMMDWEVEESELN</sequence>
<keyword evidence="5 8" id="KW-0862">Zinc</keyword>
<dbReference type="SUPFAM" id="SSF57667">
    <property type="entry name" value="beta-beta-alpha zinc fingers"/>
    <property type="match status" value="1"/>
</dbReference>
<dbReference type="PANTHER" id="PTHR24406">
    <property type="entry name" value="TRANSCRIPTIONAL REPRESSOR CTCFL-RELATED"/>
    <property type="match status" value="1"/>
</dbReference>
<dbReference type="GO" id="GO:0008270">
    <property type="term" value="F:zinc ion binding"/>
    <property type="evidence" value="ECO:0007669"/>
    <property type="project" value="UniProtKB-UniRule"/>
</dbReference>
<dbReference type="SUPFAM" id="SSF57716">
    <property type="entry name" value="Glucocorticoid receptor-like (DNA-binding domain)"/>
    <property type="match status" value="1"/>
</dbReference>
<evidence type="ECO:0000313" key="12">
    <source>
        <dbReference type="EMBL" id="CAG6764588.1"/>
    </source>
</evidence>
<proteinExistence type="predicted"/>
<protein>
    <submittedName>
        <fullName evidence="12">Zinc finger and SCAN domain-containing protein 10</fullName>
    </submittedName>
</protein>
<evidence type="ECO:0000256" key="8">
    <source>
        <dbReference type="PROSITE-ProRule" id="PRU01263"/>
    </source>
</evidence>
<feature type="binding site" evidence="8">
    <location>
        <position position="187"/>
    </location>
    <ligand>
        <name>Zn(2+)</name>
        <dbReference type="ChEBI" id="CHEBI:29105"/>
    </ligand>
</feature>
<keyword evidence="4 7" id="KW-0863">Zinc-finger</keyword>
<organism evidence="12">
    <name type="scientific">Cacopsylla melanoneura</name>
    <dbReference type="NCBI Taxonomy" id="428564"/>
    <lineage>
        <taxon>Eukaryota</taxon>
        <taxon>Metazoa</taxon>
        <taxon>Ecdysozoa</taxon>
        <taxon>Arthropoda</taxon>
        <taxon>Hexapoda</taxon>
        <taxon>Insecta</taxon>
        <taxon>Pterygota</taxon>
        <taxon>Neoptera</taxon>
        <taxon>Paraneoptera</taxon>
        <taxon>Hemiptera</taxon>
        <taxon>Sternorrhyncha</taxon>
        <taxon>Psylloidea</taxon>
        <taxon>Psyllidae</taxon>
        <taxon>Psyllinae</taxon>
        <taxon>Cacopsylla</taxon>
    </lineage>
</organism>
<evidence type="ECO:0000256" key="5">
    <source>
        <dbReference type="ARBA" id="ARBA00022833"/>
    </source>
</evidence>
<feature type="binding site" evidence="8">
    <location>
        <position position="234"/>
    </location>
    <ligand>
        <name>Zn(2+)</name>
        <dbReference type="ChEBI" id="CHEBI:29105"/>
    </ligand>
</feature>
<dbReference type="AlphaFoldDB" id="A0A8D9ADV1"/>
<dbReference type="SMART" id="SM00355">
    <property type="entry name" value="ZnF_C2H2"/>
    <property type="match status" value="15"/>
</dbReference>
<keyword evidence="6" id="KW-0539">Nucleus</keyword>
<dbReference type="PROSITE" id="PS00028">
    <property type="entry name" value="ZINC_FINGER_C2H2_1"/>
    <property type="match status" value="4"/>
</dbReference>
<feature type="region of interest" description="Disordered" evidence="9">
    <location>
        <begin position="37"/>
        <end position="125"/>
    </location>
</feature>
<reference evidence="12" key="1">
    <citation type="submission" date="2021-05" db="EMBL/GenBank/DDBJ databases">
        <authorList>
            <person name="Alioto T."/>
            <person name="Alioto T."/>
            <person name="Gomez Garrido J."/>
        </authorList>
    </citation>
    <scope>NUCLEOTIDE SEQUENCE</scope>
</reference>
<feature type="binding site" evidence="8">
    <location>
        <position position="184"/>
    </location>
    <ligand>
        <name>Zn(2+)</name>
        <dbReference type="ChEBI" id="CHEBI:29105"/>
    </ligand>
</feature>
<dbReference type="Gene3D" id="3.30.160.60">
    <property type="entry name" value="Classic Zinc Finger"/>
    <property type="match status" value="2"/>
</dbReference>
<dbReference type="InterPro" id="IPR013087">
    <property type="entry name" value="Znf_C2H2_type"/>
</dbReference>
<dbReference type="EMBL" id="HBUF01566167">
    <property type="protein sequence ID" value="CAG6764588.1"/>
    <property type="molecule type" value="Transcribed_RNA"/>
</dbReference>
<evidence type="ECO:0000256" key="7">
    <source>
        <dbReference type="PROSITE-ProRule" id="PRU00042"/>
    </source>
</evidence>
<feature type="binding site" evidence="8">
    <location>
        <position position="231"/>
    </location>
    <ligand>
        <name>Zn(2+)</name>
        <dbReference type="ChEBI" id="CHEBI:29105"/>
    </ligand>
</feature>
<evidence type="ECO:0000256" key="4">
    <source>
        <dbReference type="ARBA" id="ARBA00022771"/>
    </source>
</evidence>
<dbReference type="InterPro" id="IPR036236">
    <property type="entry name" value="Znf_C2H2_sf"/>
</dbReference>
<dbReference type="InterPro" id="IPR012934">
    <property type="entry name" value="Znf_AD"/>
</dbReference>
<keyword evidence="3" id="KW-0677">Repeat</keyword>
<evidence type="ECO:0000259" key="10">
    <source>
        <dbReference type="PROSITE" id="PS50157"/>
    </source>
</evidence>
<dbReference type="PROSITE" id="PS50157">
    <property type="entry name" value="ZINC_FINGER_C2H2_2"/>
    <property type="match status" value="1"/>
</dbReference>
<evidence type="ECO:0000256" key="9">
    <source>
        <dbReference type="SAM" id="MobiDB-lite"/>
    </source>
</evidence>